<keyword evidence="2" id="KW-1185">Reference proteome</keyword>
<dbReference type="STRING" id="43265.A0A545V898"/>
<evidence type="ECO:0000313" key="1">
    <source>
        <dbReference type="EMBL" id="TQV97946.1"/>
    </source>
</evidence>
<evidence type="ECO:0000313" key="2">
    <source>
        <dbReference type="Proteomes" id="UP000315783"/>
    </source>
</evidence>
<proteinExistence type="predicted"/>
<dbReference type="AlphaFoldDB" id="A0A545V898"/>
<organism evidence="1 2">
    <name type="scientific">Cordyceps javanica</name>
    <dbReference type="NCBI Taxonomy" id="43265"/>
    <lineage>
        <taxon>Eukaryota</taxon>
        <taxon>Fungi</taxon>
        <taxon>Dikarya</taxon>
        <taxon>Ascomycota</taxon>
        <taxon>Pezizomycotina</taxon>
        <taxon>Sordariomycetes</taxon>
        <taxon>Hypocreomycetidae</taxon>
        <taxon>Hypocreales</taxon>
        <taxon>Cordycipitaceae</taxon>
        <taxon>Cordyceps</taxon>
    </lineage>
</organism>
<dbReference type="Proteomes" id="UP000315783">
    <property type="component" value="Unassembled WGS sequence"/>
</dbReference>
<reference evidence="1 2" key="1">
    <citation type="journal article" date="2019" name="Appl. Microbiol. Biotechnol.">
        <title>Genome sequence of Isaria javanica and comparative genome analysis insights into family S53 peptidase evolution in fungal entomopathogens.</title>
        <authorList>
            <person name="Lin R."/>
            <person name="Zhang X."/>
            <person name="Xin B."/>
            <person name="Zou M."/>
            <person name="Gao Y."/>
            <person name="Qin F."/>
            <person name="Hu Q."/>
            <person name="Xie B."/>
            <person name="Cheng X."/>
        </authorList>
    </citation>
    <scope>NUCLEOTIDE SEQUENCE [LARGE SCALE GENOMIC DNA]</scope>
    <source>
        <strain evidence="1 2">IJ1G</strain>
    </source>
</reference>
<gene>
    <name evidence="1" type="ORF">IF1G_03689</name>
</gene>
<protein>
    <submittedName>
        <fullName evidence="1">Uncharacterized protein</fullName>
    </submittedName>
</protein>
<comment type="caution">
    <text evidence="1">The sequence shown here is derived from an EMBL/GenBank/DDBJ whole genome shotgun (WGS) entry which is preliminary data.</text>
</comment>
<dbReference type="OrthoDB" id="5330139at2759"/>
<name>A0A545V898_9HYPO</name>
<sequence length="110" mass="12389">MCILLGPRIYRFTVRSRAARSFNLSRALHTAKGDFITLNSKGSLTSKQIDIFIGDPREAYIMFNKDVGFAMKASITQQAGMSLSSDPETVPLTFFHDSRCFILYHIHVSL</sequence>
<dbReference type="EMBL" id="SPUK01000004">
    <property type="protein sequence ID" value="TQV97946.1"/>
    <property type="molecule type" value="Genomic_DNA"/>
</dbReference>
<accession>A0A545V898</accession>